<keyword evidence="1" id="KW-0812">Transmembrane</keyword>
<evidence type="ECO:0000256" key="1">
    <source>
        <dbReference type="SAM" id="Phobius"/>
    </source>
</evidence>
<evidence type="ECO:0000313" key="3">
    <source>
        <dbReference type="Proteomes" id="UP000075398"/>
    </source>
</evidence>
<accession>A0A150J5J0</accession>
<proteinExistence type="predicted"/>
<dbReference type="Proteomes" id="UP000075398">
    <property type="component" value="Unassembled WGS sequence"/>
</dbReference>
<reference evidence="2 3" key="1">
    <citation type="journal article" date="2016" name="ISME J.">
        <title>Chasing the elusive Euryarchaeota class WSA2: genomes reveal a uniquely fastidious methyl-reducing methanogen.</title>
        <authorList>
            <person name="Nobu M.K."/>
            <person name="Narihiro T."/>
            <person name="Kuroda K."/>
            <person name="Mei R."/>
            <person name="Liu W.T."/>
        </authorList>
    </citation>
    <scope>NUCLEOTIDE SEQUENCE [LARGE SCALE GENOMIC DNA]</scope>
    <source>
        <strain evidence="2">U1lsi0528_Bin055</strain>
    </source>
</reference>
<feature type="transmembrane region" description="Helical" evidence="1">
    <location>
        <begin position="32"/>
        <end position="51"/>
    </location>
</feature>
<keyword evidence="1" id="KW-0472">Membrane</keyword>
<evidence type="ECO:0000313" key="2">
    <source>
        <dbReference type="EMBL" id="KYC52472.1"/>
    </source>
</evidence>
<name>A0A150J5J0_9EURY</name>
<dbReference type="AlphaFoldDB" id="A0A150J5J0"/>
<gene>
    <name evidence="2" type="ORF">AMQ22_00808</name>
</gene>
<feature type="transmembrane region" description="Helical" evidence="1">
    <location>
        <begin position="7"/>
        <end position="26"/>
    </location>
</feature>
<dbReference type="EMBL" id="LNGC01000023">
    <property type="protein sequence ID" value="KYC52472.1"/>
    <property type="molecule type" value="Genomic_DNA"/>
</dbReference>
<sequence length="60" mass="6473">MGKFLGYFLLIIGGLGALFAVIGILQSQNNDVFINNLLMIVIGVALVSLGLKQIRKARIN</sequence>
<protein>
    <submittedName>
        <fullName evidence="2">Uncharacterized protein</fullName>
    </submittedName>
</protein>
<comment type="caution">
    <text evidence="2">The sequence shown here is derived from an EMBL/GenBank/DDBJ whole genome shotgun (WGS) entry which is preliminary data.</text>
</comment>
<keyword evidence="1" id="KW-1133">Transmembrane helix</keyword>
<organism evidence="2 3">
    <name type="scientific">Candidatus Methanofastidiosum methylothiophilum</name>
    <dbReference type="NCBI Taxonomy" id="1705564"/>
    <lineage>
        <taxon>Archaea</taxon>
        <taxon>Methanobacteriati</taxon>
        <taxon>Methanobacteriota</taxon>
        <taxon>Stenosarchaea group</taxon>
        <taxon>Candidatus Methanofastidiosia</taxon>
        <taxon>Candidatus Methanofastidiosales</taxon>
        <taxon>Candidatus Methanofastidiosaceae</taxon>
        <taxon>Candidatus Methanofastidiosum</taxon>
    </lineage>
</organism>